<dbReference type="InterPro" id="IPR032632">
    <property type="entry name" value="Peptidase_M16_M"/>
</dbReference>
<evidence type="ECO:0000256" key="3">
    <source>
        <dbReference type="ARBA" id="ARBA00007261"/>
    </source>
</evidence>
<evidence type="ECO:0000259" key="18">
    <source>
        <dbReference type="Pfam" id="PF22456"/>
    </source>
</evidence>
<evidence type="ECO:0000259" key="17">
    <source>
        <dbReference type="Pfam" id="PF16187"/>
    </source>
</evidence>
<dbReference type="Pfam" id="PF22456">
    <property type="entry name" value="PqqF-like_C_4"/>
    <property type="match status" value="1"/>
</dbReference>
<gene>
    <name evidence="19" type="ORF">J5O05_05815</name>
</gene>
<dbReference type="InterPro" id="IPR011249">
    <property type="entry name" value="Metalloenz_LuxS/M16"/>
</dbReference>
<dbReference type="GO" id="GO:0046872">
    <property type="term" value="F:metal ion binding"/>
    <property type="evidence" value="ECO:0007669"/>
    <property type="project" value="UniProtKB-KW"/>
</dbReference>
<evidence type="ECO:0000256" key="9">
    <source>
        <dbReference type="ARBA" id="ARBA00022833"/>
    </source>
</evidence>
<evidence type="ECO:0000256" key="5">
    <source>
        <dbReference type="ARBA" id="ARBA00017565"/>
    </source>
</evidence>
<evidence type="ECO:0000256" key="6">
    <source>
        <dbReference type="ARBA" id="ARBA00022670"/>
    </source>
</evidence>
<dbReference type="SUPFAM" id="SSF63411">
    <property type="entry name" value="LuxS/MPP-like metallohydrolase"/>
    <property type="match status" value="4"/>
</dbReference>
<evidence type="ECO:0000256" key="10">
    <source>
        <dbReference type="ARBA" id="ARBA00023049"/>
    </source>
</evidence>
<evidence type="ECO:0000256" key="4">
    <source>
        <dbReference type="ARBA" id="ARBA00012449"/>
    </source>
</evidence>
<comment type="similarity">
    <text evidence="3 14">Belongs to the peptidase M16 family.</text>
</comment>
<dbReference type="InterPro" id="IPR054734">
    <property type="entry name" value="PqqF-like_C_4"/>
</dbReference>
<accession>A0A975DIF5</accession>
<protein>
    <recommendedName>
        <fullName evidence="5">Protease 3</fullName>
        <ecNumber evidence="4">3.4.24.55</ecNumber>
    </recommendedName>
    <alternativeName>
        <fullName evidence="13">Pitrilysin</fullName>
    </alternativeName>
    <alternativeName>
        <fullName evidence="12">Protease III</fullName>
    </alternativeName>
    <alternativeName>
        <fullName evidence="11">Protease pi</fullName>
    </alternativeName>
</protein>
<feature type="domain" description="Coenzyme PQQ synthesis protein F-like C-terminal lobe" evidence="18">
    <location>
        <begin position="744"/>
        <end position="842"/>
    </location>
</feature>
<evidence type="ECO:0000313" key="20">
    <source>
        <dbReference type="Proteomes" id="UP000664904"/>
    </source>
</evidence>
<dbReference type="InterPro" id="IPR011765">
    <property type="entry name" value="Pept_M16_N"/>
</dbReference>
<evidence type="ECO:0000256" key="2">
    <source>
        <dbReference type="ARBA" id="ARBA00002184"/>
    </source>
</evidence>
<proteinExistence type="inferred from homology"/>
<dbReference type="GO" id="GO:0004222">
    <property type="term" value="F:metalloendopeptidase activity"/>
    <property type="evidence" value="ECO:0007669"/>
    <property type="project" value="UniProtKB-EC"/>
</dbReference>
<evidence type="ECO:0000256" key="1">
    <source>
        <dbReference type="ARBA" id="ARBA00001947"/>
    </source>
</evidence>
<evidence type="ECO:0000256" key="7">
    <source>
        <dbReference type="ARBA" id="ARBA00022723"/>
    </source>
</evidence>
<organism evidence="19 20">
    <name type="scientific">Pseudoalteromonas xiamenensis</name>
    <dbReference type="NCBI Taxonomy" id="882626"/>
    <lineage>
        <taxon>Bacteria</taxon>
        <taxon>Pseudomonadati</taxon>
        <taxon>Pseudomonadota</taxon>
        <taxon>Gammaproteobacteria</taxon>
        <taxon>Alteromonadales</taxon>
        <taxon>Pseudoalteromonadaceae</taxon>
        <taxon>Pseudoalteromonas</taxon>
    </lineage>
</organism>
<evidence type="ECO:0000256" key="13">
    <source>
        <dbReference type="ARBA" id="ARBA00033450"/>
    </source>
</evidence>
<dbReference type="FunFam" id="3.30.830.10:FF:000012">
    <property type="entry name" value="Protease 3"/>
    <property type="match status" value="1"/>
</dbReference>
<evidence type="ECO:0000256" key="8">
    <source>
        <dbReference type="ARBA" id="ARBA00022801"/>
    </source>
</evidence>
<dbReference type="Pfam" id="PF05193">
    <property type="entry name" value="Peptidase_M16_C"/>
    <property type="match status" value="1"/>
</dbReference>
<keyword evidence="20" id="KW-1185">Reference proteome</keyword>
<feature type="domain" description="Peptidase M16 middle/third" evidence="17">
    <location>
        <begin position="366"/>
        <end position="640"/>
    </location>
</feature>
<dbReference type="RefSeq" id="WP_208843988.1">
    <property type="nucleotide sequence ID" value="NZ_CP072133.1"/>
</dbReference>
<keyword evidence="8" id="KW-0378">Hydrolase</keyword>
<keyword evidence="7" id="KW-0479">Metal-binding</keyword>
<dbReference type="InterPro" id="IPR050626">
    <property type="entry name" value="Peptidase_M16"/>
</dbReference>
<dbReference type="Pfam" id="PF00675">
    <property type="entry name" value="Peptidase_M16"/>
    <property type="match status" value="1"/>
</dbReference>
<evidence type="ECO:0000259" key="15">
    <source>
        <dbReference type="Pfam" id="PF00675"/>
    </source>
</evidence>
<dbReference type="Proteomes" id="UP000664904">
    <property type="component" value="Chromosome"/>
</dbReference>
<dbReference type="Gene3D" id="3.30.830.10">
    <property type="entry name" value="Metalloenzyme, LuxS/M16 peptidase-like"/>
    <property type="match status" value="4"/>
</dbReference>
<dbReference type="GO" id="GO:0005737">
    <property type="term" value="C:cytoplasm"/>
    <property type="evidence" value="ECO:0007669"/>
    <property type="project" value="UniProtKB-ARBA"/>
</dbReference>
<dbReference type="GO" id="GO:0006508">
    <property type="term" value="P:proteolysis"/>
    <property type="evidence" value="ECO:0007669"/>
    <property type="project" value="UniProtKB-KW"/>
</dbReference>
<keyword evidence="9" id="KW-0862">Zinc</keyword>
<dbReference type="PANTHER" id="PTHR43690:SF18">
    <property type="entry name" value="INSULIN-DEGRADING ENZYME-RELATED"/>
    <property type="match status" value="1"/>
</dbReference>
<comment type="function">
    <text evidence="2">Endopeptidase that degrades small peptides of less than 7 kDa, such as glucagon and insulin.</text>
</comment>
<evidence type="ECO:0000256" key="11">
    <source>
        <dbReference type="ARBA" id="ARBA00029597"/>
    </source>
</evidence>
<dbReference type="FunFam" id="3.30.830.10:FF:000005">
    <property type="entry name" value="nardilysin isoform X1"/>
    <property type="match status" value="1"/>
</dbReference>
<name>A0A975DIF5_9GAMM</name>
<sequence length="888" mass="101703">MKVSTNDSRQYRQLTLDNGLKALIVKDSDSQQSAAALTVNVGHFDDPKEREGLSHFLEHMLFLGTEKHPESGSFPKFVSQGGGHSNAWTGTEHSSYFFDVQNALFFEALNHFAELFICPLINQADTENERKAIDAEFKMKIKDDSRRIYQVHKETVNPAHPFTKFSVGNFDTLKDKSGSIAKEIRAYFETQYQAHWMTLVVCSPFELDETSECVTQAFSQIKSHQLPKPAIEEPLYREEDLKRLIHIEPRKPMQKLIVSFPIPTQRTDYRKKLTNFLAHLLGYEGEGSLYSILKSQGWINALSAGGGIQGSNFKDFNVSIALTDEGIEYYEDIVEMVFEYLTLIKQQGESLAALYNDKRKLLDIAFDNQEPGRLLDWVCGLSNNMHHFEPDDYIYGDYVMDGFDLPQFNTLLSHFTPWNMRLVLIHPDVAVTKKAKWYKTPYQLETLDDVWLTSLASIDKPLDQMALPSTNPYLSDENPLLPLESRQKSPHLITEKTGFKFWFKQDGKFRVAKGHFYLEIDSMVAVENEQHIAMTRLFADLFMDCVAEQFYPAELAGLNYHLTSHQGGLTLQTSGLSASQLRLIDELVVSLLTMPICQRRFAEYKKQLVRHWQAHNQNKPVGELFSLLGARLMPWNPTPSTLATALKRTSYNDFLTFREKFFQTIHITAFLHGNWQENQARQLEKKLLSHFSESEILPCLVRPLNILTQSEYCAVEHSMGDAGFVRYYQSQSADAKEKISFMCLNQLMNQDYFEALRTQQQLGYLVGSGYAPFNTRAGIVFYIQSPQYSADELLVAHDKFVEEFKSSLLTLSPNDWENQKQALKTVVAEKDKNLRLRSQRLWLAISHGNDFGIQKQLVNALETLTLDDMKTFVEQLFATNAASITLTC</sequence>
<feature type="domain" description="Peptidase M16 N-terminal" evidence="15">
    <location>
        <begin position="24"/>
        <end position="153"/>
    </location>
</feature>
<dbReference type="InterPro" id="IPR001431">
    <property type="entry name" value="Pept_M16_Zn_BS"/>
</dbReference>
<dbReference type="Pfam" id="PF16187">
    <property type="entry name" value="Peptidase_M16_M"/>
    <property type="match status" value="1"/>
</dbReference>
<dbReference type="InterPro" id="IPR007863">
    <property type="entry name" value="Peptidase_M16_C"/>
</dbReference>
<comment type="cofactor">
    <cofactor evidence="1">
        <name>Zn(2+)</name>
        <dbReference type="ChEBI" id="CHEBI:29105"/>
    </cofactor>
</comment>
<dbReference type="AlphaFoldDB" id="A0A975DIF5"/>
<evidence type="ECO:0000256" key="14">
    <source>
        <dbReference type="RuleBase" id="RU004447"/>
    </source>
</evidence>
<dbReference type="PANTHER" id="PTHR43690">
    <property type="entry name" value="NARDILYSIN"/>
    <property type="match status" value="1"/>
</dbReference>
<evidence type="ECO:0000313" key="19">
    <source>
        <dbReference type="EMBL" id="QTH72363.1"/>
    </source>
</evidence>
<dbReference type="EMBL" id="CP072133">
    <property type="protein sequence ID" value="QTH72363.1"/>
    <property type="molecule type" value="Genomic_DNA"/>
</dbReference>
<evidence type="ECO:0000256" key="12">
    <source>
        <dbReference type="ARBA" id="ARBA00031184"/>
    </source>
</evidence>
<keyword evidence="6" id="KW-0645">Protease</keyword>
<feature type="domain" description="Peptidase M16 C-terminal" evidence="16">
    <location>
        <begin position="181"/>
        <end position="350"/>
    </location>
</feature>
<evidence type="ECO:0000259" key="16">
    <source>
        <dbReference type="Pfam" id="PF05193"/>
    </source>
</evidence>
<dbReference type="KEGG" id="pxi:J5O05_05815"/>
<dbReference type="EC" id="3.4.24.55" evidence="4"/>
<dbReference type="PROSITE" id="PS00143">
    <property type="entry name" value="INSULINASE"/>
    <property type="match status" value="1"/>
</dbReference>
<reference evidence="19" key="1">
    <citation type="submission" date="2021-03" db="EMBL/GenBank/DDBJ databases">
        <title>Complete Genome of Pseudoalteromonas xiamenensis STKMTI.2, a new potential marine bacterium producing anti-Vibrio compounds.</title>
        <authorList>
            <person name="Handayani D.P."/>
            <person name="Isnansetyo A."/>
            <person name="Istiqomah I."/>
            <person name="Jumina J."/>
        </authorList>
    </citation>
    <scope>NUCLEOTIDE SEQUENCE</scope>
    <source>
        <strain evidence="19">STKMTI.2</strain>
    </source>
</reference>
<keyword evidence="10" id="KW-0482">Metalloprotease</keyword>